<reference evidence="4" key="1">
    <citation type="submission" date="2018-07" db="EMBL/GenBank/DDBJ databases">
        <title>Genome sequence of Erythrobacter strain YH-07, an antagonistic bacterium isolated from Yellow Sea.</title>
        <authorList>
            <person name="Tang T."/>
            <person name="Liu Q."/>
            <person name="Sun X."/>
        </authorList>
    </citation>
    <scope>NUCLEOTIDE SEQUENCE [LARGE SCALE GENOMIC DNA]</scope>
    <source>
        <strain evidence="4">YH-07</strain>
    </source>
</reference>
<feature type="active site" description="Proton acceptor" evidence="2">
    <location>
        <position position="122"/>
    </location>
</feature>
<accession>A0A345YG41</accession>
<dbReference type="SUPFAM" id="SSF55144">
    <property type="entry name" value="LigT-like"/>
    <property type="match status" value="1"/>
</dbReference>
<dbReference type="Gene3D" id="3.90.1140.10">
    <property type="entry name" value="Cyclic phosphodiesterase"/>
    <property type="match status" value="1"/>
</dbReference>
<keyword evidence="4" id="KW-1185">Reference proteome</keyword>
<proteinExistence type="inferred from homology"/>
<evidence type="ECO:0000256" key="2">
    <source>
        <dbReference type="HAMAP-Rule" id="MF_01940"/>
    </source>
</evidence>
<dbReference type="AlphaFoldDB" id="A0A345YG41"/>
<dbReference type="EC" id="3.1.4.58" evidence="2"/>
<comment type="function">
    <text evidence="2">Hydrolyzes RNA 2',3'-cyclic phosphodiester to an RNA 2'-phosphomonoester.</text>
</comment>
<dbReference type="RefSeq" id="WP_115417071.1">
    <property type="nucleotide sequence ID" value="NZ_CP031357.1"/>
</dbReference>
<feature type="active site" description="Proton donor" evidence="2">
    <location>
        <position position="38"/>
    </location>
</feature>
<dbReference type="Proteomes" id="UP000254508">
    <property type="component" value="Chromosome"/>
</dbReference>
<name>A0A345YG41_9SPHN</name>
<comment type="catalytic activity">
    <reaction evidence="2">
        <text>a 3'-end 2',3'-cyclophospho-ribonucleotide-RNA + H2O = a 3'-end 2'-phospho-ribonucleotide-RNA + H(+)</text>
        <dbReference type="Rhea" id="RHEA:11828"/>
        <dbReference type="Rhea" id="RHEA-COMP:10464"/>
        <dbReference type="Rhea" id="RHEA-COMP:17353"/>
        <dbReference type="ChEBI" id="CHEBI:15377"/>
        <dbReference type="ChEBI" id="CHEBI:15378"/>
        <dbReference type="ChEBI" id="CHEBI:83064"/>
        <dbReference type="ChEBI" id="CHEBI:173113"/>
        <dbReference type="EC" id="3.1.4.58"/>
    </reaction>
</comment>
<dbReference type="PANTHER" id="PTHR35561:SF1">
    <property type="entry name" value="RNA 2',3'-CYCLIC PHOSPHODIESTERASE"/>
    <property type="match status" value="1"/>
</dbReference>
<sequence>MSHRLFIGICPPSAIRDALIDLMEGVDDARWQDENQLHLTLRFIGEVDTHRADDLAERLRMAIGADFALTIRGVGVFEKKGRVHTLWAGIEKTPELLRLQRRIERICIGAGLEPEHRKYHPHITLARCNLATGPLEPFLARNAGLRLGPWKAGAYILYEAFLRPEGSVYEPVVRYPLEPGP</sequence>
<protein>
    <recommendedName>
        <fullName evidence="2">RNA 2',3'-cyclic phosphodiesterase</fullName>
        <shortName evidence="2">RNA 2',3'-CPDase</shortName>
        <ecNumber evidence="2">3.1.4.58</ecNumber>
    </recommendedName>
</protein>
<dbReference type="PANTHER" id="PTHR35561">
    <property type="entry name" value="RNA 2',3'-CYCLIC PHOSPHODIESTERASE"/>
    <property type="match status" value="1"/>
</dbReference>
<evidence type="ECO:0000256" key="1">
    <source>
        <dbReference type="ARBA" id="ARBA00022801"/>
    </source>
</evidence>
<dbReference type="HAMAP" id="MF_01940">
    <property type="entry name" value="RNA_CPDase"/>
    <property type="match status" value="1"/>
</dbReference>
<gene>
    <name evidence="3" type="primary">thpR</name>
    <name evidence="3" type="ORF">DVR09_11640</name>
</gene>
<comment type="similarity">
    <text evidence="2">Belongs to the 2H phosphoesterase superfamily. ThpR family.</text>
</comment>
<dbReference type="GO" id="GO:0004113">
    <property type="term" value="F:2',3'-cyclic-nucleotide 3'-phosphodiesterase activity"/>
    <property type="evidence" value="ECO:0007669"/>
    <property type="project" value="InterPro"/>
</dbReference>
<dbReference type="GO" id="GO:0008664">
    <property type="term" value="F:RNA 2',3'-cyclic 3'-phosphodiesterase activity"/>
    <property type="evidence" value="ECO:0007669"/>
    <property type="project" value="UniProtKB-EC"/>
</dbReference>
<keyword evidence="1 2" id="KW-0378">Hydrolase</keyword>
<organism evidence="3 4">
    <name type="scientific">Erythrobacter aureus</name>
    <dbReference type="NCBI Taxonomy" id="2182384"/>
    <lineage>
        <taxon>Bacteria</taxon>
        <taxon>Pseudomonadati</taxon>
        <taxon>Pseudomonadota</taxon>
        <taxon>Alphaproteobacteria</taxon>
        <taxon>Sphingomonadales</taxon>
        <taxon>Erythrobacteraceae</taxon>
        <taxon>Erythrobacter/Porphyrobacter group</taxon>
        <taxon>Erythrobacter</taxon>
    </lineage>
</organism>
<dbReference type="KEGG" id="err:DVR09_11640"/>
<dbReference type="InterPro" id="IPR009097">
    <property type="entry name" value="Cyclic_Pdiesterase"/>
</dbReference>
<feature type="short sequence motif" description="HXTX 1" evidence="2">
    <location>
        <begin position="38"/>
        <end position="41"/>
    </location>
</feature>
<feature type="short sequence motif" description="HXTX 2" evidence="2">
    <location>
        <begin position="122"/>
        <end position="125"/>
    </location>
</feature>
<dbReference type="OrthoDB" id="9793819at2"/>
<dbReference type="NCBIfam" id="TIGR02258">
    <property type="entry name" value="2_5_ligase"/>
    <property type="match status" value="1"/>
</dbReference>
<evidence type="ECO:0000313" key="4">
    <source>
        <dbReference type="Proteomes" id="UP000254508"/>
    </source>
</evidence>
<evidence type="ECO:0000313" key="3">
    <source>
        <dbReference type="EMBL" id="AXK42893.1"/>
    </source>
</evidence>
<dbReference type="Pfam" id="PF13563">
    <property type="entry name" value="2_5_RNA_ligase2"/>
    <property type="match status" value="1"/>
</dbReference>
<dbReference type="InterPro" id="IPR004175">
    <property type="entry name" value="RNA_CPDase"/>
</dbReference>
<dbReference type="EMBL" id="CP031357">
    <property type="protein sequence ID" value="AXK42893.1"/>
    <property type="molecule type" value="Genomic_DNA"/>
</dbReference>